<dbReference type="EMBL" id="MNCJ02000325">
    <property type="protein sequence ID" value="KAF5786745.1"/>
    <property type="molecule type" value="Genomic_DNA"/>
</dbReference>
<organism evidence="9 10">
    <name type="scientific">Helianthus annuus</name>
    <name type="common">Common sunflower</name>
    <dbReference type="NCBI Taxonomy" id="4232"/>
    <lineage>
        <taxon>Eukaryota</taxon>
        <taxon>Viridiplantae</taxon>
        <taxon>Streptophyta</taxon>
        <taxon>Embryophyta</taxon>
        <taxon>Tracheophyta</taxon>
        <taxon>Spermatophyta</taxon>
        <taxon>Magnoliopsida</taxon>
        <taxon>eudicotyledons</taxon>
        <taxon>Gunneridae</taxon>
        <taxon>Pentapetalae</taxon>
        <taxon>asterids</taxon>
        <taxon>campanulids</taxon>
        <taxon>Asterales</taxon>
        <taxon>Asteraceae</taxon>
        <taxon>Asteroideae</taxon>
        <taxon>Heliantheae alliance</taxon>
        <taxon>Heliantheae</taxon>
        <taxon>Helianthus</taxon>
    </lineage>
</organism>
<evidence type="ECO:0000313" key="10">
    <source>
        <dbReference type="Proteomes" id="UP000215914"/>
    </source>
</evidence>
<dbReference type="Pfam" id="PF04576">
    <property type="entry name" value="Zein-binding"/>
    <property type="match status" value="1"/>
</dbReference>
<dbReference type="OMA" id="GCERING"/>
<dbReference type="OrthoDB" id="1100010at2759"/>
<evidence type="ECO:0000256" key="3">
    <source>
        <dbReference type="ARBA" id="ARBA00022989"/>
    </source>
</evidence>
<keyword evidence="3 6" id="KW-1133">Transmembrane helix</keyword>
<comment type="subcellular location">
    <subcellularLocation>
        <location evidence="1">Membrane</location>
    </subcellularLocation>
</comment>
<keyword evidence="5" id="KW-0175">Coiled coil</keyword>
<dbReference type="GO" id="GO:0080115">
    <property type="term" value="F:myosin XI tail binding"/>
    <property type="evidence" value="ECO:0007669"/>
    <property type="project" value="UniProtKB-ARBA"/>
</dbReference>
<dbReference type="InParanoid" id="A0A251TJP6"/>
<accession>A0A251TJP6</accession>
<evidence type="ECO:0000313" key="9">
    <source>
        <dbReference type="EMBL" id="OTG11347.1"/>
    </source>
</evidence>
<dbReference type="STRING" id="4232.A0A251TJP6"/>
<dbReference type="PANTHER" id="PTHR31422:SF2">
    <property type="entry name" value="PROTEIN FLOURY 1-LIKE"/>
    <property type="match status" value="1"/>
</dbReference>
<feature type="transmembrane region" description="Helical" evidence="6">
    <location>
        <begin position="12"/>
        <end position="34"/>
    </location>
</feature>
<evidence type="ECO:0000256" key="4">
    <source>
        <dbReference type="ARBA" id="ARBA00023136"/>
    </source>
</evidence>
<reference evidence="8 10" key="1">
    <citation type="journal article" date="2017" name="Nature">
        <title>The sunflower genome provides insights into oil metabolism, flowering and Asterid evolution.</title>
        <authorList>
            <person name="Badouin H."/>
            <person name="Gouzy J."/>
            <person name="Grassa C.J."/>
            <person name="Murat F."/>
            <person name="Staton S.E."/>
            <person name="Cottret L."/>
            <person name="Lelandais-Briere C."/>
            <person name="Owens G.L."/>
            <person name="Carrere S."/>
            <person name="Mayjonade B."/>
            <person name="Legrand L."/>
            <person name="Gill N."/>
            <person name="Kane N.C."/>
            <person name="Bowers J.E."/>
            <person name="Hubner S."/>
            <person name="Bellec A."/>
            <person name="Berard A."/>
            <person name="Berges H."/>
            <person name="Blanchet N."/>
            <person name="Boniface M.C."/>
            <person name="Brunel D."/>
            <person name="Catrice O."/>
            <person name="Chaidir N."/>
            <person name="Claudel C."/>
            <person name="Donnadieu C."/>
            <person name="Faraut T."/>
            <person name="Fievet G."/>
            <person name="Helmstetter N."/>
            <person name="King M."/>
            <person name="Knapp S.J."/>
            <person name="Lai Z."/>
            <person name="Le Paslier M.C."/>
            <person name="Lippi Y."/>
            <person name="Lorenzon L."/>
            <person name="Mandel J.R."/>
            <person name="Marage G."/>
            <person name="Marchand G."/>
            <person name="Marquand E."/>
            <person name="Bret-Mestries E."/>
            <person name="Morien E."/>
            <person name="Nambeesan S."/>
            <person name="Nguyen T."/>
            <person name="Pegot-Espagnet P."/>
            <person name="Pouilly N."/>
            <person name="Raftis F."/>
            <person name="Sallet E."/>
            <person name="Schiex T."/>
            <person name="Thomas J."/>
            <person name="Vandecasteele C."/>
            <person name="Vares D."/>
            <person name="Vear F."/>
            <person name="Vautrin S."/>
            <person name="Crespi M."/>
            <person name="Mangin B."/>
            <person name="Burke J.M."/>
            <person name="Salse J."/>
            <person name="Munos S."/>
            <person name="Vincourt P."/>
            <person name="Rieseberg L.H."/>
            <person name="Langlade N.B."/>
        </authorList>
    </citation>
    <scope>NUCLEOTIDE SEQUENCE [LARGE SCALE GENOMIC DNA]</scope>
    <source>
        <strain evidence="10">cv. SF193</strain>
        <tissue evidence="8">Leaves</tissue>
    </source>
</reference>
<dbReference type="AlphaFoldDB" id="A0A251TJP6"/>
<evidence type="ECO:0000313" key="8">
    <source>
        <dbReference type="EMBL" id="KAF5786745.1"/>
    </source>
</evidence>
<sequence>MSVSNSWGLGVLMYGCFKKFIDLLSLLILFYFSLKYLHFNVFNLGVLNRFCSRKCKCGLINFMNFSNPPMIDQWKVVKETVNCRNTSGFDDQDDGNQECYDEDEVFDVMSLRKLVKMERQRANDTYLELEKERMAATTAAEAAMEMILRLQNEKSVVELEAQRHRRLSHEKQLHDQEVIQSLRWIVMKHESERSLLEDRLRVCKQRLMLCMNDDGDDDGCELSLSYLDERLVSSLDLGLSPW</sequence>
<evidence type="ECO:0000256" key="5">
    <source>
        <dbReference type="SAM" id="Coils"/>
    </source>
</evidence>
<dbReference type="InterPro" id="IPR007656">
    <property type="entry name" value="GTD-bd"/>
</dbReference>
<feature type="domain" description="GTD-binding" evidence="7">
    <location>
        <begin position="106"/>
        <end position="204"/>
    </location>
</feature>
<dbReference type="EMBL" id="CM007899">
    <property type="protein sequence ID" value="OTG11347.1"/>
    <property type="molecule type" value="Genomic_DNA"/>
</dbReference>
<evidence type="ECO:0000256" key="1">
    <source>
        <dbReference type="ARBA" id="ARBA00004370"/>
    </source>
</evidence>
<protein>
    <submittedName>
        <fullName evidence="8">GTD-binding domain, protein FLOURY 1</fullName>
    </submittedName>
    <submittedName>
        <fullName evidence="9">Putative zein-binding domain-containing protein</fullName>
    </submittedName>
</protein>
<keyword evidence="2 6" id="KW-0812">Transmembrane</keyword>
<keyword evidence="10" id="KW-1185">Reference proteome</keyword>
<keyword evidence="4 6" id="KW-0472">Membrane</keyword>
<dbReference type="GO" id="GO:0016020">
    <property type="term" value="C:membrane"/>
    <property type="evidence" value="ECO:0007669"/>
    <property type="project" value="UniProtKB-SubCell"/>
</dbReference>
<dbReference type="PROSITE" id="PS51775">
    <property type="entry name" value="GTD_BINDING"/>
    <property type="match status" value="1"/>
</dbReference>
<reference evidence="8" key="3">
    <citation type="submission" date="2020-06" db="EMBL/GenBank/DDBJ databases">
        <title>Helianthus annuus Genome sequencing and assembly Release 2.</title>
        <authorList>
            <person name="Gouzy J."/>
            <person name="Langlade N."/>
            <person name="Munos S."/>
        </authorList>
    </citation>
    <scope>NUCLEOTIDE SEQUENCE</scope>
    <source>
        <tissue evidence="8">Leaves</tissue>
    </source>
</reference>
<dbReference type="Gramene" id="mRNA:HanXRQr2_Chr10g0444631">
    <property type="protein sequence ID" value="CDS:HanXRQr2_Chr10g0444631.1"/>
    <property type="gene ID" value="HanXRQr2_Chr10g0444631"/>
</dbReference>
<evidence type="ECO:0000259" key="7">
    <source>
        <dbReference type="PROSITE" id="PS51775"/>
    </source>
</evidence>
<gene>
    <name evidence="9" type="ORF">HannXRQ_Chr10g0297711</name>
    <name evidence="8" type="ORF">HanXRQr2_Chr10g0444631</name>
</gene>
<feature type="coiled-coil region" evidence="5">
    <location>
        <begin position="112"/>
        <end position="160"/>
    </location>
</feature>
<dbReference type="PANTHER" id="PTHR31422">
    <property type="entry name" value="BNAANNG28530D PROTEIN"/>
    <property type="match status" value="1"/>
</dbReference>
<evidence type="ECO:0000256" key="6">
    <source>
        <dbReference type="SAM" id="Phobius"/>
    </source>
</evidence>
<proteinExistence type="predicted"/>
<reference evidence="9" key="2">
    <citation type="submission" date="2017-02" db="EMBL/GenBank/DDBJ databases">
        <title>Sunflower complete genome.</title>
        <authorList>
            <person name="Langlade N."/>
            <person name="Munos S."/>
        </authorList>
    </citation>
    <scope>NUCLEOTIDE SEQUENCE [LARGE SCALE GENOMIC DNA]</scope>
    <source>
        <tissue evidence="9">Leaves</tissue>
    </source>
</reference>
<evidence type="ECO:0000256" key="2">
    <source>
        <dbReference type="ARBA" id="ARBA00022692"/>
    </source>
</evidence>
<dbReference type="Proteomes" id="UP000215914">
    <property type="component" value="Chromosome 10"/>
</dbReference>
<name>A0A251TJP6_HELAN</name>